<keyword evidence="3" id="KW-1185">Reference proteome</keyword>
<dbReference type="Gene3D" id="3.40.50.2000">
    <property type="entry name" value="Glycogen Phosphorylase B"/>
    <property type="match status" value="2"/>
</dbReference>
<dbReference type="InterPro" id="IPR001296">
    <property type="entry name" value="Glyco_trans_1"/>
</dbReference>
<dbReference type="EMBL" id="FNDQ01000004">
    <property type="protein sequence ID" value="SDH45512.1"/>
    <property type="molecule type" value="Genomic_DNA"/>
</dbReference>
<evidence type="ECO:0000313" key="3">
    <source>
        <dbReference type="Proteomes" id="UP000243588"/>
    </source>
</evidence>
<sequence>MGKRNIAVFAINLSSGGAEKVISLLLKKLYLEYNVYLVLMNDNIHFNIPGGVKVIVLGKNEGSSFLKSFNFLKIIFKYAFFLKKNDIDISLSFLTRPNLINGFMKFFNSNIKVVISERCYPSIAYKSNIIRFRLYKILFPIVYNKADLLFSNSEHINYDLKRNFGVKIPMKVIFNPVELLGINTESFKVPEVIDIIYVGKLANIKNPLLLLKALKVVNISNLKVTFLGDGTLRQMLEEYVVVNNLNNVFFKGVVKNVSEFMSRASFFVLTSNSEGFPNVLVEAMAAGLPVIATNCMSGPLEILNENRSMIIPRGEFYIGKYGILINTDDSIGLSLAIKELCTNKELFLELSSKSLERADHYSLDNIYNELRTVLNDV</sequence>
<organism evidence="2 3">
    <name type="scientific">Myroides phaeus</name>
    <dbReference type="NCBI Taxonomy" id="702745"/>
    <lineage>
        <taxon>Bacteria</taxon>
        <taxon>Pseudomonadati</taxon>
        <taxon>Bacteroidota</taxon>
        <taxon>Flavobacteriia</taxon>
        <taxon>Flavobacteriales</taxon>
        <taxon>Flavobacteriaceae</taxon>
        <taxon>Myroides</taxon>
    </lineage>
</organism>
<evidence type="ECO:0000259" key="1">
    <source>
        <dbReference type="Pfam" id="PF00534"/>
    </source>
</evidence>
<dbReference type="PANTHER" id="PTHR12526">
    <property type="entry name" value="GLYCOSYLTRANSFERASE"/>
    <property type="match status" value="1"/>
</dbReference>
<protein>
    <submittedName>
        <fullName evidence="2">N-acetylgalactosamine-N,N'-diacetylbacillosaminyl-diphospho-undecaprenol 4-alpha-N-acetylgalactosaminyltransferase</fullName>
    </submittedName>
</protein>
<keyword evidence="2" id="KW-0808">Transferase</keyword>
<dbReference type="PANTHER" id="PTHR12526:SF630">
    <property type="entry name" value="GLYCOSYLTRANSFERASE"/>
    <property type="match status" value="1"/>
</dbReference>
<dbReference type="GO" id="GO:0016740">
    <property type="term" value="F:transferase activity"/>
    <property type="evidence" value="ECO:0007669"/>
    <property type="project" value="UniProtKB-KW"/>
</dbReference>
<dbReference type="STRING" id="702745.SAMN05421818_10477"/>
<accession>A0A1G8CJF2</accession>
<dbReference type="CDD" id="cd03811">
    <property type="entry name" value="GT4_GT28_WabH-like"/>
    <property type="match status" value="1"/>
</dbReference>
<gene>
    <name evidence="2" type="ORF">SAMN05421818_10477</name>
</gene>
<dbReference type="AlphaFoldDB" id="A0A1G8CJF2"/>
<dbReference type="RefSeq" id="WP_090406162.1">
    <property type="nucleotide sequence ID" value="NZ_FNDQ01000004.1"/>
</dbReference>
<dbReference type="Proteomes" id="UP000243588">
    <property type="component" value="Unassembled WGS sequence"/>
</dbReference>
<name>A0A1G8CJF2_9FLAO</name>
<proteinExistence type="predicted"/>
<dbReference type="SUPFAM" id="SSF53756">
    <property type="entry name" value="UDP-Glycosyltransferase/glycogen phosphorylase"/>
    <property type="match status" value="1"/>
</dbReference>
<dbReference type="Pfam" id="PF00534">
    <property type="entry name" value="Glycos_transf_1"/>
    <property type="match status" value="1"/>
</dbReference>
<feature type="domain" description="Glycosyl transferase family 1" evidence="1">
    <location>
        <begin position="192"/>
        <end position="345"/>
    </location>
</feature>
<reference evidence="3" key="1">
    <citation type="submission" date="2016-10" db="EMBL/GenBank/DDBJ databases">
        <authorList>
            <person name="Varghese N."/>
            <person name="Submissions S."/>
        </authorList>
    </citation>
    <scope>NUCLEOTIDE SEQUENCE [LARGE SCALE GENOMIC DNA]</scope>
    <source>
        <strain evidence="3">DSM 23313</strain>
    </source>
</reference>
<evidence type="ECO:0000313" key="2">
    <source>
        <dbReference type="EMBL" id="SDH45512.1"/>
    </source>
</evidence>